<protein>
    <recommendedName>
        <fullName evidence="1">3'-5' exonuclease domain-containing protein</fullName>
    </recommendedName>
</protein>
<organism evidence="2 3">
    <name type="scientific">Podospora pseudopauciseta</name>
    <dbReference type="NCBI Taxonomy" id="2093780"/>
    <lineage>
        <taxon>Eukaryota</taxon>
        <taxon>Fungi</taxon>
        <taxon>Dikarya</taxon>
        <taxon>Ascomycota</taxon>
        <taxon>Pezizomycotina</taxon>
        <taxon>Sordariomycetes</taxon>
        <taxon>Sordariomycetidae</taxon>
        <taxon>Sordariales</taxon>
        <taxon>Podosporaceae</taxon>
        <taxon>Podospora</taxon>
    </lineage>
</organism>
<dbReference type="SUPFAM" id="SSF53098">
    <property type="entry name" value="Ribonuclease H-like"/>
    <property type="match status" value="1"/>
</dbReference>
<name>A0ABR0HE57_9PEZI</name>
<evidence type="ECO:0000313" key="2">
    <source>
        <dbReference type="EMBL" id="KAK4666161.1"/>
    </source>
</evidence>
<gene>
    <name evidence="2" type="ORF">QC763_608330</name>
</gene>
<dbReference type="PANTHER" id="PTHR43040">
    <property type="entry name" value="RIBONUCLEASE D"/>
    <property type="match status" value="1"/>
</dbReference>
<reference evidence="2 3" key="1">
    <citation type="journal article" date="2023" name="bioRxiv">
        <title>High-quality genome assemblies of four members of thePodospora anserinaspecies complex.</title>
        <authorList>
            <person name="Ament-Velasquez S.L."/>
            <person name="Vogan A.A."/>
            <person name="Wallerman O."/>
            <person name="Hartmann F."/>
            <person name="Gautier V."/>
            <person name="Silar P."/>
            <person name="Giraud T."/>
            <person name="Johannesson H."/>
        </authorList>
    </citation>
    <scope>NUCLEOTIDE SEQUENCE [LARGE SCALE GENOMIC DNA]</scope>
    <source>
        <strain evidence="2 3">CBS 411.78</strain>
    </source>
</reference>
<dbReference type="Gene3D" id="3.30.420.10">
    <property type="entry name" value="Ribonuclease H-like superfamily/Ribonuclease H"/>
    <property type="match status" value="1"/>
</dbReference>
<dbReference type="Proteomes" id="UP001326199">
    <property type="component" value="Unassembled WGS sequence"/>
</dbReference>
<dbReference type="GeneID" id="87935002"/>
<accession>A0ABR0HE57</accession>
<sequence>MPLMNIPAGLCDNGLITGVMPFTGDLRHVYLRALFSQDLPALTTLRSIHYTPGNMSTSTSIQNPNIGANLPIPTENTGTHNPDSGGLIDTATAMSALVDILNGQPITPPSLYIDLEGVNLSRHGTISILQIYVLPLRRAYLIDIHILGEKAFSTLSSTTGRTFKDILESETIPKVFFDVRNDSDALFSHFQIRLAGVQDLQLMELATRTFSRRVVCGLARCIEHDASLSASERSSWMATKERGTRLFAPERGGSYQVFNERPLNEEIRRYCVQDVHLLPRLWAHYYSKLTKAWERRVCEASRDRVALSQTPGFNGKGRHMALAPAGWSWL</sequence>
<evidence type="ECO:0000259" key="1">
    <source>
        <dbReference type="Pfam" id="PF01612"/>
    </source>
</evidence>
<dbReference type="Pfam" id="PF01612">
    <property type="entry name" value="DNA_pol_A_exo1"/>
    <property type="match status" value="1"/>
</dbReference>
<dbReference type="InterPro" id="IPR002562">
    <property type="entry name" value="3'-5'_exonuclease_dom"/>
</dbReference>
<dbReference type="InterPro" id="IPR036397">
    <property type="entry name" value="RNaseH_sf"/>
</dbReference>
<keyword evidence="3" id="KW-1185">Reference proteome</keyword>
<dbReference type="EMBL" id="JAFFHB010000005">
    <property type="protein sequence ID" value="KAK4666161.1"/>
    <property type="molecule type" value="Genomic_DNA"/>
</dbReference>
<dbReference type="PANTHER" id="PTHR43040:SF1">
    <property type="entry name" value="RIBONUCLEASE D"/>
    <property type="match status" value="1"/>
</dbReference>
<dbReference type="InterPro" id="IPR012337">
    <property type="entry name" value="RNaseH-like_sf"/>
</dbReference>
<feature type="domain" description="3'-5' exonuclease" evidence="1">
    <location>
        <begin position="88"/>
        <end position="283"/>
    </location>
</feature>
<proteinExistence type="predicted"/>
<comment type="caution">
    <text evidence="2">The sequence shown here is derived from an EMBL/GenBank/DDBJ whole genome shotgun (WGS) entry which is preliminary data.</text>
</comment>
<dbReference type="RefSeq" id="XP_062766127.1">
    <property type="nucleotide sequence ID" value="XM_062914659.1"/>
</dbReference>
<evidence type="ECO:0000313" key="3">
    <source>
        <dbReference type="Proteomes" id="UP001326199"/>
    </source>
</evidence>